<dbReference type="SUPFAM" id="SSF48452">
    <property type="entry name" value="TPR-like"/>
    <property type="match status" value="2"/>
</dbReference>
<dbReference type="Pfam" id="PF04230">
    <property type="entry name" value="PS_pyruv_trans"/>
    <property type="match status" value="1"/>
</dbReference>
<evidence type="ECO:0000313" key="3">
    <source>
        <dbReference type="Proteomes" id="UP000192273"/>
    </source>
</evidence>
<keyword evidence="2" id="KW-0808">Transferase</keyword>
<keyword evidence="3" id="KW-1185">Reference proteome</keyword>
<organism evidence="2 3">
    <name type="scientific">Roseovarius mucosus</name>
    <dbReference type="NCBI Taxonomy" id="215743"/>
    <lineage>
        <taxon>Bacteria</taxon>
        <taxon>Pseudomonadati</taxon>
        <taxon>Pseudomonadota</taxon>
        <taxon>Alphaproteobacteria</taxon>
        <taxon>Rhodobacterales</taxon>
        <taxon>Roseobacteraceae</taxon>
        <taxon>Roseovarius</taxon>
    </lineage>
</organism>
<evidence type="ECO:0000313" key="2">
    <source>
        <dbReference type="EMBL" id="ARE84865.1"/>
    </source>
</evidence>
<dbReference type="Proteomes" id="UP000192273">
    <property type="component" value="Chromosome"/>
</dbReference>
<reference evidence="2 3" key="1">
    <citation type="submission" date="2017-03" db="EMBL/GenBank/DDBJ databases">
        <title>Genome Sequence of Roseovarius mucosus strain SMR3 Isolated from a culture of the Diatom Skeletonema marinoi.</title>
        <authorList>
            <person name="Topel M."/>
            <person name="Pinder M."/>
            <person name="Johansson O.N."/>
            <person name="Kourtchenko O."/>
            <person name="Godhe A."/>
            <person name="Clarke A.K."/>
        </authorList>
    </citation>
    <scope>NUCLEOTIDE SEQUENCE [LARGE SCALE GENOMIC DNA]</scope>
    <source>
        <strain evidence="2 3">SMR3</strain>
    </source>
</reference>
<dbReference type="RefSeq" id="WP_081508062.1">
    <property type="nucleotide sequence ID" value="NZ_CP020474.1"/>
</dbReference>
<dbReference type="OrthoDB" id="1425928at2"/>
<dbReference type="InterPro" id="IPR011990">
    <property type="entry name" value="TPR-like_helical_dom_sf"/>
</dbReference>
<name>A0A1V0RT90_9RHOB</name>
<dbReference type="KEGG" id="rmm:ROSMUCSMR3_03404"/>
<dbReference type="EMBL" id="CP020474">
    <property type="protein sequence ID" value="ARE84865.1"/>
    <property type="molecule type" value="Genomic_DNA"/>
</dbReference>
<evidence type="ECO:0000259" key="1">
    <source>
        <dbReference type="Pfam" id="PF04230"/>
    </source>
</evidence>
<dbReference type="PANTHER" id="PTHR36836:SF1">
    <property type="entry name" value="COLANIC ACID BIOSYNTHESIS PROTEIN WCAK"/>
    <property type="match status" value="1"/>
</dbReference>
<accession>A0A1V0RT90</accession>
<gene>
    <name evidence="2" type="ORF">ROSMUCSMR3_03404</name>
</gene>
<protein>
    <submittedName>
        <fullName evidence="2">Polysaccharide pyruvyl transferase</fullName>
    </submittedName>
</protein>
<dbReference type="PANTHER" id="PTHR36836">
    <property type="entry name" value="COLANIC ACID BIOSYNTHESIS PROTEIN WCAK"/>
    <property type="match status" value="1"/>
</dbReference>
<sequence>MPKERPLRLAILGTFDVENYGDLLFPLIAKQRLGPLGVEVVAISPTAHATRYRDAVLPLSYPEFVRDVDSFDAVLIGGGNIVHTKDFELPDYSATAYAALWIGATAQAVRQGLPVIWNGPGVLQQRVDRQAPEWLQRTVDAADRFVVRDNDSAKGLELWSGRRPSVIPDTALDLARLWPLALVKDRFRNIRASLGIPDEKRVVALHVKARSLAGVDIPSFANALEGELRRTGTVAVLVALGRCHGDHAIAEEIHRLKPDCTFSITDTEHLIDMAAVIAGSDAYLGSSLHGHITAAAYGVASKLVAVPLLHKFMGQAVQMNRAQDVVTSWAEALDALPSLLASDPPCLPDAIAVQLDSHWQDVAKLLTSGRKHVRFKDVFSGADPDAALVRAIREENMQALGRASTSNPATTPPAKKGNFMTETSQTQWDSAAVNQMILGGDLDGASRQIDAILDQQPDFLPARLAEVRYALAKGDAAQAVTLASALSEARPENPWVLMSHLQSLCKAAQHDAACTLFLTRLAEIEIDEPMMTTALNTLLGSVPQKKQVTFLKSVHDLKPESSVVQLRLAMRAHVSGDTALTIDMLERAERAGPLPAYAARIKSQVLPLVGTMDAATDAVLSLWEAGAEDVETLCRLCRFAAAAGRFDLSLTVLRRTLDLHPLEWRSLYRLNRIFLDHSEDRAIFETLAQIDATAQTGANWRLQFALFSLRVGQDEHGRAVLASLTDHPATGPTARSLLAAISALGSAVPRPEVTQDADVRIVKKAGARGTILVFGGFLGGLSHLSDRHLDLLLSEIPANVIYLRDPYGRVYLNGLPEFGQTEAEMQSGLARRVAELGGGKVLTIGGSAAGYAALRTGLAIGADEVISLAGFVTPALADHDELPHVQQGLVELFSGDLQSYDLRGALNAKPETKLVQIIGGDYAPDVARAQALAGLGNAQVEILAGVDTHHVALPVIADGTLKRRLQEFFS</sequence>
<dbReference type="GO" id="GO:0016740">
    <property type="term" value="F:transferase activity"/>
    <property type="evidence" value="ECO:0007669"/>
    <property type="project" value="UniProtKB-KW"/>
</dbReference>
<feature type="domain" description="Polysaccharide pyruvyl transferase" evidence="1">
    <location>
        <begin position="19"/>
        <end position="299"/>
    </location>
</feature>
<dbReference type="AlphaFoldDB" id="A0A1V0RT90"/>
<dbReference type="InterPro" id="IPR007345">
    <property type="entry name" value="Polysacch_pyruvyl_Trfase"/>
</dbReference>
<dbReference type="Gene3D" id="1.25.40.10">
    <property type="entry name" value="Tetratricopeptide repeat domain"/>
    <property type="match status" value="1"/>
</dbReference>
<proteinExistence type="predicted"/>